<feature type="transmembrane region" description="Helical" evidence="6">
    <location>
        <begin position="44"/>
        <end position="65"/>
    </location>
</feature>
<feature type="transmembrane region" description="Helical" evidence="6">
    <location>
        <begin position="165"/>
        <end position="183"/>
    </location>
</feature>
<evidence type="ECO:0000256" key="5">
    <source>
        <dbReference type="ARBA" id="ARBA00023136"/>
    </source>
</evidence>
<evidence type="ECO:0000256" key="3">
    <source>
        <dbReference type="ARBA" id="ARBA00022692"/>
    </source>
</evidence>
<dbReference type="InterPro" id="IPR037185">
    <property type="entry name" value="EmrE-like"/>
</dbReference>
<dbReference type="PANTHER" id="PTHR32322:SF2">
    <property type="entry name" value="EAMA DOMAIN-CONTAINING PROTEIN"/>
    <property type="match status" value="1"/>
</dbReference>
<feature type="transmembrane region" description="Helical" evidence="6">
    <location>
        <begin position="77"/>
        <end position="96"/>
    </location>
</feature>
<feature type="transmembrane region" description="Helical" evidence="6">
    <location>
        <begin position="108"/>
        <end position="127"/>
    </location>
</feature>
<dbReference type="InterPro" id="IPR050638">
    <property type="entry name" value="AA-Vitamin_Transporters"/>
</dbReference>
<evidence type="ECO:0000313" key="8">
    <source>
        <dbReference type="EMBL" id="TBU81184.1"/>
    </source>
</evidence>
<evidence type="ECO:0000256" key="6">
    <source>
        <dbReference type="SAM" id="Phobius"/>
    </source>
</evidence>
<sequence length="306" mass="32307">MTPEAALAAQRRSTVTAYGVLAYAVLIWGANVSVIKLLTVDLPALPLSALRMILALLCICAICLLRGQRLVRIGWRDWGWLIGAGGLMVYAHQIFLAQGVATSSATNGALILGLNPIFSVLLGYLLLGERQTRRSLVGIALGLTGAALVVLHGGALHLGASGDTALFAALFTYVAAGVCIRRVSAAVPPLLLGLYMHVVGAVLLAAHVALSEPQVVWRLPGLDAGFWWLVGISAFFSTALGNLSWAYGIATIGLSRSSVFLNWLPISGVLFAVLFLHEPLGLWRIAGLVCVVLGTYIALRPQGVRP</sequence>
<comment type="similarity">
    <text evidence="2">Belongs to the EamA transporter family.</text>
</comment>
<dbReference type="Proteomes" id="UP000292302">
    <property type="component" value="Unassembled WGS sequence"/>
</dbReference>
<dbReference type="Pfam" id="PF00892">
    <property type="entry name" value="EamA"/>
    <property type="match status" value="2"/>
</dbReference>
<dbReference type="RefSeq" id="WP_131179640.1">
    <property type="nucleotide sequence ID" value="NZ_QJUI01000006.1"/>
</dbReference>
<dbReference type="InterPro" id="IPR000620">
    <property type="entry name" value="EamA_dom"/>
</dbReference>
<feature type="domain" description="EamA" evidence="7">
    <location>
        <begin position="161"/>
        <end position="299"/>
    </location>
</feature>
<gene>
    <name evidence="8" type="ORF">DNK06_08710</name>
</gene>
<comment type="subcellular location">
    <subcellularLocation>
        <location evidence="1">Membrane</location>
        <topology evidence="1">Multi-pass membrane protein</topology>
    </subcellularLocation>
</comment>
<protein>
    <submittedName>
        <fullName evidence="8">EamA/RhaT family transporter</fullName>
    </submittedName>
</protein>
<dbReference type="AlphaFoldDB" id="A0A4Q9QP36"/>
<organism evidence="8 9">
    <name type="scientific">Phytopseudomonas daroniae</name>
    <dbReference type="NCBI Taxonomy" id="2487519"/>
    <lineage>
        <taxon>Bacteria</taxon>
        <taxon>Pseudomonadati</taxon>
        <taxon>Pseudomonadota</taxon>
        <taxon>Gammaproteobacteria</taxon>
        <taxon>Pseudomonadales</taxon>
        <taxon>Pseudomonadaceae</taxon>
        <taxon>Phytopseudomonas</taxon>
    </lineage>
</organism>
<reference evidence="8 9" key="1">
    <citation type="submission" date="2018-06" db="EMBL/GenBank/DDBJ databases">
        <title>Three novel Pseudomonas species isolated from symptomatic oak.</title>
        <authorList>
            <person name="Bueno-Gonzalez V."/>
            <person name="Brady C."/>
        </authorList>
    </citation>
    <scope>NUCLEOTIDE SEQUENCE [LARGE SCALE GENOMIC DNA]</scope>
    <source>
        <strain evidence="8 9">P9A</strain>
    </source>
</reference>
<keyword evidence="4 6" id="KW-1133">Transmembrane helix</keyword>
<keyword evidence="3 6" id="KW-0812">Transmembrane</keyword>
<feature type="transmembrane region" description="Helical" evidence="6">
    <location>
        <begin position="225"/>
        <end position="247"/>
    </location>
</feature>
<keyword evidence="5 6" id="KW-0472">Membrane</keyword>
<accession>A0A4Q9QP36</accession>
<feature type="transmembrane region" description="Helical" evidence="6">
    <location>
        <begin position="190"/>
        <end position="210"/>
    </location>
</feature>
<name>A0A4Q9QP36_9GAMM</name>
<feature type="transmembrane region" description="Helical" evidence="6">
    <location>
        <begin position="20"/>
        <end position="38"/>
    </location>
</feature>
<evidence type="ECO:0000313" key="9">
    <source>
        <dbReference type="Proteomes" id="UP000292302"/>
    </source>
</evidence>
<dbReference type="EMBL" id="QJUI01000006">
    <property type="protein sequence ID" value="TBU81184.1"/>
    <property type="molecule type" value="Genomic_DNA"/>
</dbReference>
<feature type="domain" description="EamA" evidence="7">
    <location>
        <begin position="20"/>
        <end position="150"/>
    </location>
</feature>
<comment type="caution">
    <text evidence="8">The sequence shown here is derived from an EMBL/GenBank/DDBJ whole genome shotgun (WGS) entry which is preliminary data.</text>
</comment>
<feature type="transmembrane region" description="Helical" evidence="6">
    <location>
        <begin position="259"/>
        <end position="276"/>
    </location>
</feature>
<feature type="transmembrane region" description="Helical" evidence="6">
    <location>
        <begin position="282"/>
        <end position="299"/>
    </location>
</feature>
<dbReference type="PANTHER" id="PTHR32322">
    <property type="entry name" value="INNER MEMBRANE TRANSPORTER"/>
    <property type="match status" value="1"/>
</dbReference>
<dbReference type="OrthoDB" id="4167046at2"/>
<keyword evidence="9" id="KW-1185">Reference proteome</keyword>
<evidence type="ECO:0000259" key="7">
    <source>
        <dbReference type="Pfam" id="PF00892"/>
    </source>
</evidence>
<feature type="transmembrane region" description="Helical" evidence="6">
    <location>
        <begin position="139"/>
        <end position="159"/>
    </location>
</feature>
<evidence type="ECO:0000256" key="1">
    <source>
        <dbReference type="ARBA" id="ARBA00004141"/>
    </source>
</evidence>
<dbReference type="GO" id="GO:0016020">
    <property type="term" value="C:membrane"/>
    <property type="evidence" value="ECO:0007669"/>
    <property type="project" value="UniProtKB-SubCell"/>
</dbReference>
<proteinExistence type="inferred from homology"/>
<evidence type="ECO:0000256" key="4">
    <source>
        <dbReference type="ARBA" id="ARBA00022989"/>
    </source>
</evidence>
<evidence type="ECO:0000256" key="2">
    <source>
        <dbReference type="ARBA" id="ARBA00007362"/>
    </source>
</evidence>
<dbReference type="SUPFAM" id="SSF103481">
    <property type="entry name" value="Multidrug resistance efflux transporter EmrE"/>
    <property type="match status" value="2"/>
</dbReference>